<dbReference type="Proteomes" id="UP000472335">
    <property type="component" value="Unassembled WGS sequence"/>
</dbReference>
<comment type="caution">
    <text evidence="1">The sequence shown here is derived from an EMBL/GenBank/DDBJ whole genome shotgun (WGS) entry which is preliminary data.</text>
</comment>
<dbReference type="EMBL" id="JAAKZY010000091">
    <property type="protein sequence ID" value="NGO11056.1"/>
    <property type="molecule type" value="Genomic_DNA"/>
</dbReference>
<keyword evidence="2" id="KW-1185">Reference proteome</keyword>
<accession>A0A6G4VAH5</accession>
<dbReference type="RefSeq" id="WP_165263429.1">
    <property type="nucleotide sequence ID" value="NZ_JAAKZY010000091.1"/>
</dbReference>
<evidence type="ECO:0000313" key="1">
    <source>
        <dbReference type="EMBL" id="NGO11056.1"/>
    </source>
</evidence>
<sequence length="233" mass="24894">MSITFRPEDLLKEANELSPVITAARRVVDEQSKGVDSDGAPGIASKLINAAIEAQRTLADVRKYPAGRRAEADEILLTAERAYSDWKGSIDVVETVYLADLRVAIFKAPTGTEALIARSDAEQVLRRNDLSLNDVFRTLVAAGGALSQLALSPWLELVATGRNADAKALRIAAEAAFIQREANNGNETARKLQAAPTAYAKLRAAMAKLAAECTGVNRSAFAERALSWGSANA</sequence>
<reference evidence="1 2" key="1">
    <citation type="submission" date="2020-02" db="EMBL/GenBank/DDBJ databases">
        <title>Whole-genome analyses of novel actinobacteria.</title>
        <authorList>
            <person name="Sahin N."/>
            <person name="Gencbay T."/>
        </authorList>
    </citation>
    <scope>NUCLEOTIDE SEQUENCE [LARGE SCALE GENOMIC DNA]</scope>
    <source>
        <strain evidence="1 2">HC44</strain>
    </source>
</reference>
<organism evidence="1 2">
    <name type="scientific">Streptomyces scabichelini</name>
    <dbReference type="NCBI Taxonomy" id="2711217"/>
    <lineage>
        <taxon>Bacteria</taxon>
        <taxon>Bacillati</taxon>
        <taxon>Actinomycetota</taxon>
        <taxon>Actinomycetes</taxon>
        <taxon>Kitasatosporales</taxon>
        <taxon>Streptomycetaceae</taxon>
        <taxon>Streptomyces</taxon>
    </lineage>
</organism>
<gene>
    <name evidence="1" type="ORF">G5C60_26510</name>
</gene>
<evidence type="ECO:0000313" key="2">
    <source>
        <dbReference type="Proteomes" id="UP000472335"/>
    </source>
</evidence>
<dbReference type="AlphaFoldDB" id="A0A6G4VAH5"/>
<protein>
    <submittedName>
        <fullName evidence="1">Uncharacterized protein</fullName>
    </submittedName>
</protein>
<name>A0A6G4VAH5_9ACTN</name>
<proteinExistence type="predicted"/>